<dbReference type="AlphaFoldDB" id="A0A392UG44"/>
<evidence type="ECO:0000313" key="1">
    <source>
        <dbReference type="EMBL" id="MCI72382.1"/>
    </source>
</evidence>
<evidence type="ECO:0000313" key="2">
    <source>
        <dbReference type="Proteomes" id="UP000265520"/>
    </source>
</evidence>
<accession>A0A392UG44</accession>
<reference evidence="1 2" key="1">
    <citation type="journal article" date="2018" name="Front. Plant Sci.">
        <title>Red Clover (Trifolium pratense) and Zigzag Clover (T. medium) - A Picture of Genomic Similarities and Differences.</title>
        <authorList>
            <person name="Dluhosova J."/>
            <person name="Istvanek J."/>
            <person name="Nedelnik J."/>
            <person name="Repkova J."/>
        </authorList>
    </citation>
    <scope>NUCLEOTIDE SEQUENCE [LARGE SCALE GENOMIC DNA]</scope>
    <source>
        <strain evidence="2">cv. 10/8</strain>
        <tissue evidence="1">Leaf</tissue>
    </source>
</reference>
<proteinExistence type="predicted"/>
<sequence length="24" mass="2361">MADLAVPPCPFDGVVVSSAISGDL</sequence>
<feature type="non-terminal residue" evidence="1">
    <location>
        <position position="24"/>
    </location>
</feature>
<dbReference type="EMBL" id="LXQA010816889">
    <property type="protein sequence ID" value="MCI72382.1"/>
    <property type="molecule type" value="Genomic_DNA"/>
</dbReference>
<comment type="caution">
    <text evidence="1">The sequence shown here is derived from an EMBL/GenBank/DDBJ whole genome shotgun (WGS) entry which is preliminary data.</text>
</comment>
<dbReference type="Proteomes" id="UP000265520">
    <property type="component" value="Unassembled WGS sequence"/>
</dbReference>
<keyword evidence="2" id="KW-1185">Reference proteome</keyword>
<name>A0A392UG44_9FABA</name>
<organism evidence="1 2">
    <name type="scientific">Trifolium medium</name>
    <dbReference type="NCBI Taxonomy" id="97028"/>
    <lineage>
        <taxon>Eukaryota</taxon>
        <taxon>Viridiplantae</taxon>
        <taxon>Streptophyta</taxon>
        <taxon>Embryophyta</taxon>
        <taxon>Tracheophyta</taxon>
        <taxon>Spermatophyta</taxon>
        <taxon>Magnoliopsida</taxon>
        <taxon>eudicotyledons</taxon>
        <taxon>Gunneridae</taxon>
        <taxon>Pentapetalae</taxon>
        <taxon>rosids</taxon>
        <taxon>fabids</taxon>
        <taxon>Fabales</taxon>
        <taxon>Fabaceae</taxon>
        <taxon>Papilionoideae</taxon>
        <taxon>50 kb inversion clade</taxon>
        <taxon>NPAAA clade</taxon>
        <taxon>Hologalegina</taxon>
        <taxon>IRL clade</taxon>
        <taxon>Trifolieae</taxon>
        <taxon>Trifolium</taxon>
    </lineage>
</organism>
<protein>
    <submittedName>
        <fullName evidence="1">Uncharacterized protein</fullName>
    </submittedName>
</protein>